<dbReference type="EMBL" id="CP099837">
    <property type="protein sequence ID" value="USY20694.1"/>
    <property type="molecule type" value="Genomic_DNA"/>
</dbReference>
<feature type="region of interest" description="Disordered" evidence="1">
    <location>
        <begin position="65"/>
        <end position="89"/>
    </location>
</feature>
<proteinExistence type="predicted"/>
<dbReference type="CDD" id="cd00093">
    <property type="entry name" value="HTH_XRE"/>
    <property type="match status" value="1"/>
</dbReference>
<dbReference type="Pfam" id="PF13560">
    <property type="entry name" value="HTH_31"/>
    <property type="match status" value="1"/>
</dbReference>
<keyword evidence="4" id="KW-1185">Reference proteome</keyword>
<feature type="domain" description="HTH cro/C1-type" evidence="2">
    <location>
        <begin position="14"/>
        <end position="47"/>
    </location>
</feature>
<evidence type="ECO:0000259" key="2">
    <source>
        <dbReference type="PROSITE" id="PS50943"/>
    </source>
</evidence>
<evidence type="ECO:0000313" key="3">
    <source>
        <dbReference type="EMBL" id="USY20694.1"/>
    </source>
</evidence>
<dbReference type="Proteomes" id="UP001055940">
    <property type="component" value="Chromosome"/>
</dbReference>
<name>A0ABY5DBH4_9ACTN</name>
<evidence type="ECO:0000313" key="4">
    <source>
        <dbReference type="Proteomes" id="UP001055940"/>
    </source>
</evidence>
<dbReference type="InterPro" id="IPR001387">
    <property type="entry name" value="Cro/C1-type_HTH"/>
</dbReference>
<accession>A0ABY5DBH4</accession>
<dbReference type="RefSeq" id="WP_254419729.1">
    <property type="nucleotide sequence ID" value="NZ_BAAAJB010000017.1"/>
</dbReference>
<organism evidence="3 4">
    <name type="scientific">Nocardiopsis exhalans</name>
    <dbReference type="NCBI Taxonomy" id="163604"/>
    <lineage>
        <taxon>Bacteria</taxon>
        <taxon>Bacillati</taxon>
        <taxon>Actinomycetota</taxon>
        <taxon>Actinomycetes</taxon>
        <taxon>Streptosporangiales</taxon>
        <taxon>Nocardiopsidaceae</taxon>
        <taxon>Nocardiopsis</taxon>
    </lineage>
</organism>
<protein>
    <submittedName>
        <fullName evidence="3">Helix-turn-helix domain-containing protein</fullName>
    </submittedName>
</protein>
<dbReference type="PROSITE" id="PS50943">
    <property type="entry name" value="HTH_CROC1"/>
    <property type="match status" value="1"/>
</dbReference>
<sequence length="410" mass="45318">MVDAVRERDAQRVIRFLRRRVKNLSQEALARMCGVAQSTITRAEAGKGLSDRRKIHEALQGLGALDQHPSNDAHRVLSEPEPENLTSTGWSGDVDWDRGIALLESLVNRYDLPDDGRVRTLGQLQREVSGIIRCRLNSHYSCLMARLPELLPELSRALLSSQGQDRAHTARLLVQAYRAADAIADKFGLHHLSARTIQVLLWAADQTGDEVTRAAATYVRGETFFCSGEHEAGRRLLERAAENLVPSDARSWAAYGSLHMRAAVFAARNRQPRQAAPHLVQARLAAEHTREAVYTGTAFGSASVRVHQVTLALECEDPDQALHVAAGWTPPRELPAERASHYFIDVARAHHLLGRQEVALANLRSAWQKAPEHTRLNPHVRALSGLLLSSGPTQVQARDFVAQAGVSPLW</sequence>
<feature type="compositionally biased region" description="Basic and acidic residues" evidence="1">
    <location>
        <begin position="69"/>
        <end position="78"/>
    </location>
</feature>
<dbReference type="InterPro" id="IPR010982">
    <property type="entry name" value="Lambda_DNA-bd_dom_sf"/>
</dbReference>
<dbReference type="Gene3D" id="1.10.260.40">
    <property type="entry name" value="lambda repressor-like DNA-binding domains"/>
    <property type="match status" value="1"/>
</dbReference>
<gene>
    <name evidence="3" type="ORF">NE857_03285</name>
</gene>
<evidence type="ECO:0000256" key="1">
    <source>
        <dbReference type="SAM" id="MobiDB-lite"/>
    </source>
</evidence>
<reference evidence="3" key="1">
    <citation type="submission" date="2022-06" db="EMBL/GenBank/DDBJ databases">
        <authorList>
            <person name="Ping M."/>
        </authorList>
    </citation>
    <scope>NUCLEOTIDE SEQUENCE</scope>
    <source>
        <strain evidence="3">JCM11759T</strain>
    </source>
</reference>
<dbReference type="SUPFAM" id="SSF47413">
    <property type="entry name" value="lambda repressor-like DNA-binding domains"/>
    <property type="match status" value="1"/>
</dbReference>